<dbReference type="EMBL" id="PTRA01000002">
    <property type="protein sequence ID" value="PQA56788.1"/>
    <property type="molecule type" value="Genomic_DNA"/>
</dbReference>
<accession>A0A2S7IJI2</accession>
<evidence type="ECO:0000313" key="4">
    <source>
        <dbReference type="Proteomes" id="UP000239590"/>
    </source>
</evidence>
<dbReference type="InterPro" id="IPR000525">
    <property type="entry name" value="Initiator_Rep_WH1"/>
</dbReference>
<dbReference type="GO" id="GO:0006270">
    <property type="term" value="P:DNA replication initiation"/>
    <property type="evidence" value="ECO:0007669"/>
    <property type="project" value="InterPro"/>
</dbReference>
<feature type="domain" description="Initiator Rep protein WH1" evidence="2">
    <location>
        <begin position="15"/>
        <end position="159"/>
    </location>
</feature>
<sequence>MDNSVSFQKRLNNFQPNFITESKQQFSELEKRIVVMIINQIRNVKDYQEGQNLRFTIPITELAKSNNYRKLYQAAKSLTDKKILYEDFSNPKAPSFASLVPFPLVRTVNEDGRNLLEITMLANVVPQFIELGSRYTKYSIDVMLSLESVYSQRIYELMMMYYNRGQRVFTYSVDKLKFMLNCPDSYNFKEIQRWALKVAQAELFNKANIIFEYVPSKKDRKKILELEFTIKSFMDVATEAVEEEMDSFYQASETNKYLVARNLLETQYTFTQQQIEEILSFPEKLEKFVKVNSEIENGKIVVKTSKTQYMATVLGYKTQKGEVRTKSKKT</sequence>
<dbReference type="Pfam" id="PF21205">
    <property type="entry name" value="Rep3_C"/>
    <property type="match status" value="1"/>
</dbReference>
<dbReference type="RefSeq" id="WP_104714309.1">
    <property type="nucleotide sequence ID" value="NZ_PTRA01000002.1"/>
</dbReference>
<evidence type="ECO:0000259" key="2">
    <source>
        <dbReference type="Pfam" id="PF01051"/>
    </source>
</evidence>
<evidence type="ECO:0000256" key="1">
    <source>
        <dbReference type="ARBA" id="ARBA00038283"/>
    </source>
</evidence>
<dbReference type="Pfam" id="PF01051">
    <property type="entry name" value="Rep3_N"/>
    <property type="match status" value="1"/>
</dbReference>
<dbReference type="Gene3D" id="1.10.10.10">
    <property type="entry name" value="Winged helix-like DNA-binding domain superfamily/Winged helix DNA-binding domain"/>
    <property type="match status" value="2"/>
</dbReference>
<name>A0A2S7IJI2_9BACT</name>
<proteinExistence type="inferred from homology"/>
<reference evidence="4" key="1">
    <citation type="submission" date="2018-02" db="EMBL/GenBank/DDBJ databases">
        <title>Genome sequencing of Solimonas sp. HR-BB.</title>
        <authorList>
            <person name="Lee Y."/>
            <person name="Jeon C.O."/>
        </authorList>
    </citation>
    <scope>NUCLEOTIDE SEQUENCE [LARGE SCALE GENOMIC DNA]</scope>
    <source>
        <strain evidence="4">HR-U</strain>
    </source>
</reference>
<comment type="caution">
    <text evidence="3">The sequence shown here is derived from an EMBL/GenBank/DDBJ whole genome shotgun (WGS) entry which is preliminary data.</text>
</comment>
<dbReference type="GO" id="GO:0003887">
    <property type="term" value="F:DNA-directed DNA polymerase activity"/>
    <property type="evidence" value="ECO:0007669"/>
    <property type="project" value="InterPro"/>
</dbReference>
<comment type="similarity">
    <text evidence="1">Belongs to the initiator RepB protein family.</text>
</comment>
<dbReference type="InterPro" id="IPR036390">
    <property type="entry name" value="WH_DNA-bd_sf"/>
</dbReference>
<dbReference type="InterPro" id="IPR036388">
    <property type="entry name" value="WH-like_DNA-bd_sf"/>
</dbReference>
<protein>
    <submittedName>
        <fullName evidence="3">RepB family plasmid replication initiator protein</fullName>
    </submittedName>
</protein>
<dbReference type="Proteomes" id="UP000239590">
    <property type="component" value="Unassembled WGS sequence"/>
</dbReference>
<organism evidence="3 4">
    <name type="scientific">Siphonobacter curvatus</name>
    <dbReference type="NCBI Taxonomy" id="2094562"/>
    <lineage>
        <taxon>Bacteria</taxon>
        <taxon>Pseudomonadati</taxon>
        <taxon>Bacteroidota</taxon>
        <taxon>Cytophagia</taxon>
        <taxon>Cytophagales</taxon>
        <taxon>Cytophagaceae</taxon>
        <taxon>Siphonobacter</taxon>
    </lineage>
</organism>
<keyword evidence="4" id="KW-1185">Reference proteome</keyword>
<dbReference type="SUPFAM" id="SSF46785">
    <property type="entry name" value="Winged helix' DNA-binding domain"/>
    <property type="match status" value="2"/>
</dbReference>
<evidence type="ECO:0000313" key="3">
    <source>
        <dbReference type="EMBL" id="PQA56788.1"/>
    </source>
</evidence>
<dbReference type="AlphaFoldDB" id="A0A2S7IJI2"/>
<dbReference type="OrthoDB" id="939999at2"/>
<gene>
    <name evidence="3" type="ORF">C5O19_15720</name>
</gene>